<reference evidence="1" key="1">
    <citation type="submission" date="2020-10" db="EMBL/GenBank/DDBJ databases">
        <authorList>
            <person name="Gilroy R."/>
        </authorList>
    </citation>
    <scope>NUCLEOTIDE SEQUENCE</scope>
    <source>
        <strain evidence="1">ChiBcec7-5410</strain>
    </source>
</reference>
<evidence type="ECO:0000313" key="2">
    <source>
        <dbReference type="Proteomes" id="UP000824160"/>
    </source>
</evidence>
<reference evidence="1" key="2">
    <citation type="journal article" date="2021" name="PeerJ">
        <title>Extensive microbial diversity within the chicken gut microbiome revealed by metagenomics and culture.</title>
        <authorList>
            <person name="Gilroy R."/>
            <person name="Ravi A."/>
            <person name="Getino M."/>
            <person name="Pursley I."/>
            <person name="Horton D.L."/>
            <person name="Alikhan N.F."/>
            <person name="Baker D."/>
            <person name="Gharbi K."/>
            <person name="Hall N."/>
            <person name="Watson M."/>
            <person name="Adriaenssens E.M."/>
            <person name="Foster-Nyarko E."/>
            <person name="Jarju S."/>
            <person name="Secka A."/>
            <person name="Antonio M."/>
            <person name="Oren A."/>
            <person name="Chaudhuri R.R."/>
            <person name="La Ragione R."/>
            <person name="Hildebrand F."/>
            <person name="Pallen M.J."/>
        </authorList>
    </citation>
    <scope>NUCLEOTIDE SEQUENCE</scope>
    <source>
        <strain evidence="1">ChiBcec7-5410</strain>
    </source>
</reference>
<organism evidence="1 2">
    <name type="scientific">Candidatus Faecivivens stercoripullorum</name>
    <dbReference type="NCBI Taxonomy" id="2840805"/>
    <lineage>
        <taxon>Bacteria</taxon>
        <taxon>Bacillati</taxon>
        <taxon>Bacillota</taxon>
        <taxon>Clostridia</taxon>
        <taxon>Eubacteriales</taxon>
        <taxon>Oscillospiraceae</taxon>
        <taxon>Oscillospiraceae incertae sedis</taxon>
        <taxon>Candidatus Faecivivens</taxon>
    </lineage>
</organism>
<name>A0A9D1H7N3_9FIRM</name>
<dbReference type="AlphaFoldDB" id="A0A9D1H7N3"/>
<proteinExistence type="predicted"/>
<gene>
    <name evidence="1" type="ORF">IAC43_09540</name>
</gene>
<dbReference type="Proteomes" id="UP000824160">
    <property type="component" value="Unassembled WGS sequence"/>
</dbReference>
<dbReference type="EMBL" id="DVLW01000262">
    <property type="protein sequence ID" value="HIT95417.1"/>
    <property type="molecule type" value="Genomic_DNA"/>
</dbReference>
<comment type="caution">
    <text evidence="1">The sequence shown here is derived from an EMBL/GenBank/DDBJ whole genome shotgun (WGS) entry which is preliminary data.</text>
</comment>
<protein>
    <submittedName>
        <fullName evidence="1">Uncharacterized protein</fullName>
    </submittedName>
</protein>
<accession>A0A9D1H7N3</accession>
<sequence length="169" mass="19270">MFKIRADDFSWITGKEDDPTDRCLHGHVTVQIGQTVLEDDGTVSATALYLLKSLTEDKIMNDSCIQMIPCCGFFMLANPSLTEVTIIGCDSGTDWSVIHEDGRVKLVLESGETEYVDFADYQAEVFRFADSIENFYRSCKPKEIPDDSFERDGYTAFWNEWHRRRNGGN</sequence>
<evidence type="ECO:0000313" key="1">
    <source>
        <dbReference type="EMBL" id="HIT95417.1"/>
    </source>
</evidence>